<accession>A0ABS3M7J5</accession>
<dbReference type="Pfam" id="PF14300">
    <property type="entry name" value="DMP19"/>
    <property type="match status" value="1"/>
</dbReference>
<dbReference type="Proteomes" id="UP000664265">
    <property type="component" value="Unassembled WGS sequence"/>
</dbReference>
<keyword evidence="3" id="KW-1185">Reference proteome</keyword>
<organism evidence="2 3">
    <name type="scientific">Prevotella illustrans</name>
    <dbReference type="NCBI Taxonomy" id="2800387"/>
    <lineage>
        <taxon>Bacteria</taxon>
        <taxon>Pseudomonadati</taxon>
        <taxon>Bacteroidota</taxon>
        <taxon>Bacteroidia</taxon>
        <taxon>Bacteroidales</taxon>
        <taxon>Prevotellaceae</taxon>
        <taxon>Prevotella</taxon>
    </lineage>
</organism>
<dbReference type="InterPro" id="IPR025402">
    <property type="entry name" value="DMP19_C"/>
</dbReference>
<dbReference type="RefSeq" id="WP_107582425.1">
    <property type="nucleotide sequence ID" value="NZ_JAERMS010000040.1"/>
</dbReference>
<dbReference type="Gene3D" id="1.20.1420.60">
    <property type="match status" value="1"/>
</dbReference>
<sequence length="170" mass="19605">MLDVVIKDSELRKAAAAGMDAFVDTFVNAIKEAIGGELTADNMQLLNSDQITLLGYCILREEVMDGGFIQLIHNGYGGFIYRNPFAKAVREWGLIDLYRIINKSHKYYNTYHEQIEQDCTDEEFMALYEAMPKFDDFDDAFIEGEEQFTRMIAAYIDDHIDRFAIIDEEK</sequence>
<dbReference type="EMBL" id="JAERMS010000040">
    <property type="protein sequence ID" value="MBO1364147.1"/>
    <property type="molecule type" value="Genomic_DNA"/>
</dbReference>
<feature type="domain" description="DNA mimic protein DMP19 C-terminal" evidence="1">
    <location>
        <begin position="46"/>
        <end position="159"/>
    </location>
</feature>
<comment type="caution">
    <text evidence="2">The sequence shown here is derived from an EMBL/GenBank/DDBJ whole genome shotgun (WGS) entry which is preliminary data.</text>
</comment>
<reference evidence="2 3" key="1">
    <citation type="submission" date="2021-01" db="EMBL/GenBank/DDBJ databases">
        <title>Prevotella A2931 sp. nov.</title>
        <authorList>
            <person name="Buhl M."/>
            <person name="Oberhettinger P."/>
        </authorList>
    </citation>
    <scope>NUCLEOTIDE SEQUENCE [LARGE SCALE GENOMIC DNA]</scope>
    <source>
        <strain evidence="2 3">A2931</strain>
    </source>
</reference>
<gene>
    <name evidence="2" type="ORF">JHU38_10285</name>
</gene>
<protein>
    <submittedName>
        <fullName evidence="2">DMP19 family protein</fullName>
    </submittedName>
</protein>
<evidence type="ECO:0000313" key="3">
    <source>
        <dbReference type="Proteomes" id="UP000664265"/>
    </source>
</evidence>
<name>A0ABS3M7J5_9BACT</name>
<proteinExistence type="predicted"/>
<evidence type="ECO:0000313" key="2">
    <source>
        <dbReference type="EMBL" id="MBO1364147.1"/>
    </source>
</evidence>
<evidence type="ECO:0000259" key="1">
    <source>
        <dbReference type="Pfam" id="PF14300"/>
    </source>
</evidence>